<sequence>MPFIGHLVQAVFAVWGGLSVGEIVTLPHWATDAFKAGRFWSLRFARALGERLEGSKGFFADVVLNTFCIVFCNGLFNAEGF</sequence>
<dbReference type="AlphaFoldDB" id="A0A166BDA2"/>
<protein>
    <submittedName>
        <fullName evidence="1">Uncharacterized protein</fullName>
    </submittedName>
</protein>
<gene>
    <name evidence="1" type="ORF">PsAD2_00176</name>
</gene>
<comment type="caution">
    <text evidence="1">The sequence shown here is derived from an EMBL/GenBank/DDBJ whole genome shotgun (WGS) entry which is preliminary data.</text>
</comment>
<evidence type="ECO:0000313" key="1">
    <source>
        <dbReference type="EMBL" id="KZL22150.1"/>
    </source>
</evidence>
<dbReference type="Proteomes" id="UP000076577">
    <property type="component" value="Unassembled WGS sequence"/>
</dbReference>
<dbReference type="EMBL" id="LMCB01000001">
    <property type="protein sequence ID" value="KZL22150.1"/>
    <property type="molecule type" value="Genomic_DNA"/>
</dbReference>
<keyword evidence="2" id="KW-1185">Reference proteome</keyword>
<organism evidence="1 2">
    <name type="scientific">Pseudovibrio axinellae</name>
    <dbReference type="NCBI Taxonomy" id="989403"/>
    <lineage>
        <taxon>Bacteria</taxon>
        <taxon>Pseudomonadati</taxon>
        <taxon>Pseudomonadota</taxon>
        <taxon>Alphaproteobacteria</taxon>
        <taxon>Hyphomicrobiales</taxon>
        <taxon>Stappiaceae</taxon>
        <taxon>Pseudovibrio</taxon>
    </lineage>
</organism>
<accession>A0A166BDA2</accession>
<evidence type="ECO:0000313" key="2">
    <source>
        <dbReference type="Proteomes" id="UP000076577"/>
    </source>
</evidence>
<proteinExistence type="predicted"/>
<name>A0A166BDA2_9HYPH</name>
<reference evidence="1 2" key="1">
    <citation type="journal article" date="2016" name="Front. Microbiol.">
        <title>Comparative Genomic Analysis Reveals a Diverse Repertoire of Genes Involved in Prokaryote-Eukaryote Interactions within the Pseudovibrio Genus.</title>
        <authorList>
            <person name="Romano S."/>
            <person name="Fernandez-Guerra A."/>
            <person name="Reen F.J."/>
            <person name="Glockner F.O."/>
            <person name="Crowley S.P."/>
            <person name="O'Sullivan O."/>
            <person name="Cotter P.D."/>
            <person name="Adams C."/>
            <person name="Dobson A.D."/>
            <person name="O'Gara F."/>
        </authorList>
    </citation>
    <scope>NUCLEOTIDE SEQUENCE [LARGE SCALE GENOMIC DNA]</scope>
    <source>
        <strain evidence="1 2">Ad2</strain>
    </source>
</reference>